<keyword evidence="11" id="KW-1185">Reference proteome</keyword>
<evidence type="ECO:0000259" key="8">
    <source>
        <dbReference type="PROSITE" id="PS50835"/>
    </source>
</evidence>
<dbReference type="PANTHER" id="PTHR12080">
    <property type="entry name" value="SIGNALING LYMPHOCYTIC ACTIVATION MOLECULE"/>
    <property type="match status" value="1"/>
</dbReference>
<dbReference type="SUPFAM" id="SSF48726">
    <property type="entry name" value="Immunoglobulin"/>
    <property type="match status" value="1"/>
</dbReference>
<feature type="compositionally biased region" description="Pro residues" evidence="5">
    <location>
        <begin position="308"/>
        <end position="324"/>
    </location>
</feature>
<name>A0ABR3MUE0_9TELE</name>
<evidence type="ECO:0000256" key="7">
    <source>
        <dbReference type="SAM" id="SignalP"/>
    </source>
</evidence>
<gene>
    <name evidence="10" type="ORF">QQF64_033613</name>
    <name evidence="9" type="ORF">QQF64_034291</name>
</gene>
<evidence type="ECO:0000256" key="1">
    <source>
        <dbReference type="ARBA" id="ARBA00004370"/>
    </source>
</evidence>
<evidence type="ECO:0000256" key="2">
    <source>
        <dbReference type="ARBA" id="ARBA00022729"/>
    </source>
</evidence>
<evidence type="ECO:0000313" key="9">
    <source>
        <dbReference type="EMBL" id="KAL1246766.1"/>
    </source>
</evidence>
<evidence type="ECO:0000256" key="4">
    <source>
        <dbReference type="ARBA" id="ARBA00023180"/>
    </source>
</evidence>
<keyword evidence="4" id="KW-0325">Glycoprotein</keyword>
<feature type="signal peptide" evidence="7">
    <location>
        <begin position="1"/>
        <end position="19"/>
    </location>
</feature>
<comment type="subcellular location">
    <subcellularLocation>
        <location evidence="1">Membrane</location>
    </subcellularLocation>
</comment>
<protein>
    <recommendedName>
        <fullName evidence="8">Ig-like domain-containing protein</fullName>
    </recommendedName>
</protein>
<keyword evidence="6" id="KW-1133">Transmembrane helix</keyword>
<feature type="domain" description="Ig-like" evidence="8">
    <location>
        <begin position="120"/>
        <end position="192"/>
    </location>
</feature>
<dbReference type="EMBL" id="JAYMGO010000111">
    <property type="protein sequence ID" value="KAL1246766.1"/>
    <property type="molecule type" value="Genomic_DNA"/>
</dbReference>
<dbReference type="Proteomes" id="UP001558613">
    <property type="component" value="Unassembled WGS sequence"/>
</dbReference>
<reference evidence="10 11" key="1">
    <citation type="submission" date="2023-09" db="EMBL/GenBank/DDBJ databases">
        <authorList>
            <person name="Wang M."/>
        </authorList>
    </citation>
    <scope>NUCLEOTIDE SEQUENCE [LARGE SCALE GENOMIC DNA]</scope>
    <source>
        <strain evidence="10">GT-2023</strain>
        <tissue evidence="10">Liver</tissue>
    </source>
</reference>
<dbReference type="PANTHER" id="PTHR12080:SF59">
    <property type="entry name" value="HEPATIC AND GLIAL CELL ADHESION MOLECULE"/>
    <property type="match status" value="1"/>
</dbReference>
<proteinExistence type="predicted"/>
<dbReference type="Gene3D" id="2.60.40.10">
    <property type="entry name" value="Immunoglobulins"/>
    <property type="match status" value="2"/>
</dbReference>
<feature type="transmembrane region" description="Helical" evidence="6">
    <location>
        <begin position="235"/>
        <end position="261"/>
    </location>
</feature>
<dbReference type="Pfam" id="PF13895">
    <property type="entry name" value="Ig_2"/>
    <property type="match status" value="1"/>
</dbReference>
<dbReference type="PROSITE" id="PS50835">
    <property type="entry name" value="IG_LIKE"/>
    <property type="match status" value="1"/>
</dbReference>
<feature type="chain" id="PRO_5045031809" description="Ig-like domain-containing protein" evidence="7">
    <location>
        <begin position="20"/>
        <end position="324"/>
    </location>
</feature>
<feature type="compositionally biased region" description="Polar residues" evidence="5">
    <location>
        <begin position="287"/>
        <end position="306"/>
    </location>
</feature>
<keyword evidence="6" id="KW-0812">Transmembrane</keyword>
<comment type="caution">
    <text evidence="10">The sequence shown here is derived from an EMBL/GenBank/DDBJ whole genome shotgun (WGS) entry which is preliminary data.</text>
</comment>
<dbReference type="InterPro" id="IPR036179">
    <property type="entry name" value="Ig-like_dom_sf"/>
</dbReference>
<evidence type="ECO:0000256" key="6">
    <source>
        <dbReference type="SAM" id="Phobius"/>
    </source>
</evidence>
<dbReference type="InterPro" id="IPR013783">
    <property type="entry name" value="Ig-like_fold"/>
</dbReference>
<keyword evidence="3 6" id="KW-0472">Membrane</keyword>
<dbReference type="CDD" id="cd00096">
    <property type="entry name" value="Ig"/>
    <property type="match status" value="1"/>
</dbReference>
<dbReference type="InterPro" id="IPR007110">
    <property type="entry name" value="Ig-like_dom"/>
</dbReference>
<evidence type="ECO:0000313" key="10">
    <source>
        <dbReference type="EMBL" id="KAL1268250.1"/>
    </source>
</evidence>
<feature type="region of interest" description="Disordered" evidence="5">
    <location>
        <begin position="287"/>
        <end position="324"/>
    </location>
</feature>
<dbReference type="InterPro" id="IPR015631">
    <property type="entry name" value="CD2/SLAM_rcpt"/>
</dbReference>
<keyword evidence="2 7" id="KW-0732">Signal</keyword>
<dbReference type="EMBL" id="JAYMGO010000009">
    <property type="protein sequence ID" value="KAL1268250.1"/>
    <property type="molecule type" value="Genomic_DNA"/>
</dbReference>
<sequence>MLQNLTNLLIHLIFMFSTGKFVSSCLYKEVGDKVVIPFGGEKLQVNVEVRWSHNERRVYFKKGSQVKQNELDADQHGSLILENVQKNKSGEYKGIAFDAGGKLIKETVQQLCVLEPVPEPTVMFETIDKGVNLTCSAVNNESTVVWMKNGKNANVTGAVLHINSSELKSGDTFSCTVSNKISQKSAKEVKLVWSDTGLYAAIANDNKEKKVNSNSGNENTDNTGEATMTFLGLDVWWMLVILTAGGCFLLILFIICLVCVWRCRQKKWKAKKEEEYRLTTLMPDHTNQLDEQYMQPSTSLKASKSQRPLPPLPTPKGPSYVGPP</sequence>
<evidence type="ECO:0000313" key="11">
    <source>
        <dbReference type="Proteomes" id="UP001558613"/>
    </source>
</evidence>
<accession>A0ABR3MUE0</accession>
<evidence type="ECO:0000256" key="3">
    <source>
        <dbReference type="ARBA" id="ARBA00023136"/>
    </source>
</evidence>
<organism evidence="10 11">
    <name type="scientific">Cirrhinus molitorella</name>
    <name type="common">mud carp</name>
    <dbReference type="NCBI Taxonomy" id="172907"/>
    <lineage>
        <taxon>Eukaryota</taxon>
        <taxon>Metazoa</taxon>
        <taxon>Chordata</taxon>
        <taxon>Craniata</taxon>
        <taxon>Vertebrata</taxon>
        <taxon>Euteleostomi</taxon>
        <taxon>Actinopterygii</taxon>
        <taxon>Neopterygii</taxon>
        <taxon>Teleostei</taxon>
        <taxon>Ostariophysi</taxon>
        <taxon>Cypriniformes</taxon>
        <taxon>Cyprinidae</taxon>
        <taxon>Labeoninae</taxon>
        <taxon>Labeonini</taxon>
        <taxon>Cirrhinus</taxon>
    </lineage>
</organism>
<evidence type="ECO:0000256" key="5">
    <source>
        <dbReference type="SAM" id="MobiDB-lite"/>
    </source>
</evidence>